<keyword evidence="7 10" id="KW-0067">ATP-binding</keyword>
<evidence type="ECO:0000313" key="12">
    <source>
        <dbReference type="Proteomes" id="UP000789595"/>
    </source>
</evidence>
<dbReference type="EC" id="2.5.1.75" evidence="3"/>
<comment type="similarity">
    <text evidence="2 10">Belongs to the IPP transferase family.</text>
</comment>
<keyword evidence="6 10" id="KW-0547">Nucleotide-binding</keyword>
<dbReference type="Gene3D" id="3.40.50.300">
    <property type="entry name" value="P-loop containing nucleotide triphosphate hydrolases"/>
    <property type="match status" value="1"/>
</dbReference>
<evidence type="ECO:0000256" key="2">
    <source>
        <dbReference type="ARBA" id="ARBA00005842"/>
    </source>
</evidence>
<sequence>MSAMAPPARVLVVAGPTAVGKSSAALRLCEARDGELVSADSVQLYRGLDVGSNKPSPAELQRVRHHLVDVADASEPWSAGAWCAAAAEAVGDVVKRGKLPVVVGGTMMYAQWLVRGAPDAPKASATAAASAQEFLAPYGDDWESALSAVAARSEACAARVAKLSQNDFYRLSRALEIELDREAGGGSVEARRPVLGSDFDVRCAFLAPADRTALYHAIDERCDIMLARGLLEETANLRAAGRLPSSSTAARAIGYRQALDYLEARVSGEADASLESYVAFCRQFRTASRNYAAEQLKWYRRDATFAIVPAGDDAALATLLDLDRGAYDAFLSSDAQAAARNDLAGDPKAMKTFASRPCAAEADPEAALARAAAAVARFAEAEFVSGDDVRLAELRRRDGVGD</sequence>
<dbReference type="InterPro" id="IPR039657">
    <property type="entry name" value="Dimethylallyltransferase"/>
</dbReference>
<dbReference type="PANTHER" id="PTHR11088">
    <property type="entry name" value="TRNA DIMETHYLALLYLTRANSFERASE"/>
    <property type="match status" value="1"/>
</dbReference>
<reference evidence="11" key="1">
    <citation type="submission" date="2021-11" db="EMBL/GenBank/DDBJ databases">
        <authorList>
            <consortium name="Genoscope - CEA"/>
            <person name="William W."/>
        </authorList>
    </citation>
    <scope>NUCLEOTIDE SEQUENCE</scope>
</reference>
<keyword evidence="8" id="KW-0460">Magnesium</keyword>
<evidence type="ECO:0000256" key="9">
    <source>
        <dbReference type="ARBA" id="ARBA00049563"/>
    </source>
</evidence>
<dbReference type="GO" id="GO:0006400">
    <property type="term" value="P:tRNA modification"/>
    <property type="evidence" value="ECO:0007669"/>
    <property type="project" value="TreeGrafter"/>
</dbReference>
<gene>
    <name evidence="11" type="ORF">PECAL_2P04900</name>
</gene>
<evidence type="ECO:0000256" key="4">
    <source>
        <dbReference type="ARBA" id="ARBA00022679"/>
    </source>
</evidence>
<evidence type="ECO:0000256" key="5">
    <source>
        <dbReference type="ARBA" id="ARBA00022694"/>
    </source>
</evidence>
<evidence type="ECO:0000256" key="10">
    <source>
        <dbReference type="RuleBase" id="RU003785"/>
    </source>
</evidence>
<keyword evidence="4 10" id="KW-0808">Transferase</keyword>
<comment type="catalytic activity">
    <reaction evidence="9">
        <text>adenosine(37) in tRNA + dimethylallyl diphosphate = N(6)-dimethylallyladenosine(37) in tRNA + diphosphate</text>
        <dbReference type="Rhea" id="RHEA:26482"/>
        <dbReference type="Rhea" id="RHEA-COMP:10162"/>
        <dbReference type="Rhea" id="RHEA-COMP:10375"/>
        <dbReference type="ChEBI" id="CHEBI:33019"/>
        <dbReference type="ChEBI" id="CHEBI:57623"/>
        <dbReference type="ChEBI" id="CHEBI:74411"/>
        <dbReference type="ChEBI" id="CHEBI:74415"/>
        <dbReference type="EC" id="2.5.1.75"/>
    </reaction>
</comment>
<dbReference type="InterPro" id="IPR027417">
    <property type="entry name" value="P-loop_NTPase"/>
</dbReference>
<evidence type="ECO:0000256" key="3">
    <source>
        <dbReference type="ARBA" id="ARBA00012665"/>
    </source>
</evidence>
<name>A0A8J2S9H3_9STRA</name>
<protein>
    <recommendedName>
        <fullName evidence="3">tRNA dimethylallyltransferase</fullName>
        <ecNumber evidence="3">2.5.1.75</ecNumber>
    </recommendedName>
</protein>
<dbReference type="Pfam" id="PF01715">
    <property type="entry name" value="IPPT"/>
    <property type="match status" value="1"/>
</dbReference>
<dbReference type="PANTHER" id="PTHR11088:SF60">
    <property type="entry name" value="TRNA DIMETHYLALLYLTRANSFERASE"/>
    <property type="match status" value="1"/>
</dbReference>
<evidence type="ECO:0000256" key="1">
    <source>
        <dbReference type="ARBA" id="ARBA00001946"/>
    </source>
</evidence>
<organism evidence="11 12">
    <name type="scientific">Pelagomonas calceolata</name>
    <dbReference type="NCBI Taxonomy" id="35677"/>
    <lineage>
        <taxon>Eukaryota</taxon>
        <taxon>Sar</taxon>
        <taxon>Stramenopiles</taxon>
        <taxon>Ochrophyta</taxon>
        <taxon>Pelagophyceae</taxon>
        <taxon>Pelagomonadales</taxon>
        <taxon>Pelagomonadaceae</taxon>
        <taxon>Pelagomonas</taxon>
    </lineage>
</organism>
<dbReference type="NCBIfam" id="TIGR00174">
    <property type="entry name" value="miaA"/>
    <property type="match status" value="1"/>
</dbReference>
<dbReference type="InterPro" id="IPR018022">
    <property type="entry name" value="IPT"/>
</dbReference>
<comment type="cofactor">
    <cofactor evidence="1">
        <name>Mg(2+)</name>
        <dbReference type="ChEBI" id="CHEBI:18420"/>
    </cofactor>
</comment>
<keyword evidence="5" id="KW-0819">tRNA processing</keyword>
<keyword evidence="12" id="KW-1185">Reference proteome</keyword>
<dbReference type="Proteomes" id="UP000789595">
    <property type="component" value="Unassembled WGS sequence"/>
</dbReference>
<accession>A0A8J2S9H3</accession>
<dbReference type="HAMAP" id="MF_00185">
    <property type="entry name" value="IPP_trans"/>
    <property type="match status" value="1"/>
</dbReference>
<dbReference type="GO" id="GO:0052381">
    <property type="term" value="F:tRNA dimethylallyltransferase activity"/>
    <property type="evidence" value="ECO:0007669"/>
    <property type="project" value="UniProtKB-EC"/>
</dbReference>
<dbReference type="GO" id="GO:0005524">
    <property type="term" value="F:ATP binding"/>
    <property type="evidence" value="ECO:0007669"/>
    <property type="project" value="UniProtKB-KW"/>
</dbReference>
<evidence type="ECO:0000313" key="11">
    <source>
        <dbReference type="EMBL" id="CAH0367468.1"/>
    </source>
</evidence>
<evidence type="ECO:0000256" key="8">
    <source>
        <dbReference type="ARBA" id="ARBA00022842"/>
    </source>
</evidence>
<dbReference type="OrthoDB" id="775260at2759"/>
<dbReference type="EMBL" id="CAKKNE010000002">
    <property type="protein sequence ID" value="CAH0367468.1"/>
    <property type="molecule type" value="Genomic_DNA"/>
</dbReference>
<evidence type="ECO:0000256" key="7">
    <source>
        <dbReference type="ARBA" id="ARBA00022840"/>
    </source>
</evidence>
<evidence type="ECO:0000256" key="6">
    <source>
        <dbReference type="ARBA" id="ARBA00022741"/>
    </source>
</evidence>
<dbReference type="SUPFAM" id="SSF52540">
    <property type="entry name" value="P-loop containing nucleoside triphosphate hydrolases"/>
    <property type="match status" value="1"/>
</dbReference>
<dbReference type="AlphaFoldDB" id="A0A8J2S9H3"/>
<proteinExistence type="inferred from homology"/>
<comment type="caution">
    <text evidence="11">The sequence shown here is derived from an EMBL/GenBank/DDBJ whole genome shotgun (WGS) entry which is preliminary data.</text>
</comment>